<comment type="caution">
    <text evidence="3">The sequence shown here is derived from an EMBL/GenBank/DDBJ whole genome shotgun (WGS) entry which is preliminary data.</text>
</comment>
<sequence length="784" mass="90304">MLPNFLIINFRHNMARKNECEKAIRFISNSIKNYTEPESLERWCDLAKTEAGYDKCADSFSSVISYRLDRIEDLKGYSLMEKVRLVFLFSRPVSSAFVEELKDDKCTVELNDKRKITYFRSPDGDCVLQSEQDPNTITRKFKGKRIQPKTRPIRFIRNDDCEKAIKFILNGIKNCTEPENLLKWCELAKMEVGYDKRADSFSWVIKKRLDKIEGLKGYSLMEKVHLAYIFSRPVSPEFLRILKDAKCVVELNDKGKITYFRSEDRDIVLQSEHKKRNFKGNPFTETKKKADVKVRIPDNVQTQPPPASQQSLPNPPEIDDVEIANGGKGAAEEQEKQEIKATETKKEENNKKNTSSNLRSEEDVDVTTESIQQETPFNGRIDYDDMDDGEYPEFMVPDEIEPPMQHNKRHADLIQENPKRLKIDKPKEPEIANPPEENDVEARNEEEKAIGQAPRDSDDLGSIMNDNLNNQNQDARAGEQDNNYADLDIEEYPEFMVANDDETPNQHKRRQSEPSQGNPKRLKIDNPKEPEIANPPEVNDVETRNEEGEEAPEHILEDSEEPPIRVNNESDIQKEDDEEERDAALEQKPETFDDVGPTVNEILNIQARDHENNQNGVKIEDSQEGTEQEPEAWVPEAKAEMPELEKMSLLKLTEQIEALAFNINLEGCFQQKALRAVRLFEAKDQLILIQDFNQLFKIVLKNLKSGRLQNPTGSSMKLIRLFEHFKRSLIRPLGDELMADTLGILEDEIRKLGESTDEIPVKTIQTKLDSLMHLLTNTWADLDE</sequence>
<dbReference type="Pfam" id="PF04435">
    <property type="entry name" value="SPK"/>
    <property type="match status" value="2"/>
</dbReference>
<dbReference type="PANTHER" id="PTHR23362">
    <property type="entry name" value="L-PLASTIN-RELATED"/>
    <property type="match status" value="1"/>
</dbReference>
<evidence type="ECO:0000313" key="4">
    <source>
        <dbReference type="Proteomes" id="UP000230233"/>
    </source>
</evidence>
<protein>
    <recommendedName>
        <fullName evidence="2">SPK domain-containing protein</fullName>
    </recommendedName>
</protein>
<dbReference type="Proteomes" id="UP000230233">
    <property type="component" value="Unassembled WGS sequence"/>
</dbReference>
<feature type="compositionally biased region" description="Acidic residues" evidence="1">
    <location>
        <begin position="487"/>
        <end position="503"/>
    </location>
</feature>
<feature type="compositionally biased region" description="Basic and acidic residues" evidence="1">
    <location>
        <begin position="522"/>
        <end position="531"/>
    </location>
</feature>
<reference evidence="4" key="1">
    <citation type="submission" date="2017-10" db="EMBL/GenBank/DDBJ databases">
        <title>Rapid genome shrinkage in a self-fertile nematode reveals novel sperm competition proteins.</title>
        <authorList>
            <person name="Yin D."/>
            <person name="Schwarz E.M."/>
            <person name="Thomas C.G."/>
            <person name="Felde R.L."/>
            <person name="Korf I.F."/>
            <person name="Cutter A.D."/>
            <person name="Schartner C.M."/>
            <person name="Ralston E.J."/>
            <person name="Meyer B.J."/>
            <person name="Haag E.S."/>
        </authorList>
    </citation>
    <scope>NUCLEOTIDE SEQUENCE [LARGE SCALE GENOMIC DNA]</scope>
    <source>
        <strain evidence="4">JU1422</strain>
    </source>
</reference>
<feature type="compositionally biased region" description="Basic and acidic residues" evidence="1">
    <location>
        <begin position="582"/>
        <end position="591"/>
    </location>
</feature>
<dbReference type="InterPro" id="IPR053315">
    <property type="entry name" value="Peptidase_C14A"/>
</dbReference>
<accession>A0A2G5SE99</accession>
<dbReference type="InterPro" id="IPR006570">
    <property type="entry name" value="SPK_dom"/>
</dbReference>
<organism evidence="3 4">
    <name type="scientific">Caenorhabditis nigoni</name>
    <dbReference type="NCBI Taxonomy" id="1611254"/>
    <lineage>
        <taxon>Eukaryota</taxon>
        <taxon>Metazoa</taxon>
        <taxon>Ecdysozoa</taxon>
        <taxon>Nematoda</taxon>
        <taxon>Chromadorea</taxon>
        <taxon>Rhabditida</taxon>
        <taxon>Rhabditina</taxon>
        <taxon>Rhabditomorpha</taxon>
        <taxon>Rhabditoidea</taxon>
        <taxon>Rhabditidae</taxon>
        <taxon>Peloderinae</taxon>
        <taxon>Caenorhabditis</taxon>
    </lineage>
</organism>
<feature type="compositionally biased region" description="Acidic residues" evidence="1">
    <location>
        <begin position="384"/>
        <end position="401"/>
    </location>
</feature>
<evidence type="ECO:0000256" key="1">
    <source>
        <dbReference type="SAM" id="MobiDB-lite"/>
    </source>
</evidence>
<feature type="compositionally biased region" description="Polar residues" evidence="1">
    <location>
        <begin position="367"/>
        <end position="376"/>
    </location>
</feature>
<feature type="compositionally biased region" description="Basic and acidic residues" evidence="1">
    <location>
        <begin position="541"/>
        <end position="557"/>
    </location>
</feature>
<dbReference type="PANTHER" id="PTHR23362:SF0">
    <property type="entry name" value="CALPONIN-HOMOLOGY (CH) DOMAIN-CONTAINING PROTEIN-RELATED"/>
    <property type="match status" value="1"/>
</dbReference>
<feature type="compositionally biased region" description="Polar residues" evidence="1">
    <location>
        <begin position="464"/>
        <end position="474"/>
    </location>
</feature>
<feature type="region of interest" description="Disordered" evidence="1">
    <location>
        <begin position="277"/>
        <end position="596"/>
    </location>
</feature>
<dbReference type="SMART" id="SM00583">
    <property type="entry name" value="SPK"/>
    <property type="match status" value="1"/>
</dbReference>
<feature type="compositionally biased region" description="Basic and acidic residues" evidence="1">
    <location>
        <begin position="440"/>
        <end position="449"/>
    </location>
</feature>
<name>A0A2G5SE99_9PELO</name>
<feature type="compositionally biased region" description="Basic and acidic residues" evidence="1">
    <location>
        <begin position="285"/>
        <end position="296"/>
    </location>
</feature>
<evidence type="ECO:0000313" key="3">
    <source>
        <dbReference type="EMBL" id="PIC13415.1"/>
    </source>
</evidence>
<gene>
    <name evidence="3" type="ORF">B9Z55_027794</name>
</gene>
<keyword evidence="4" id="KW-1185">Reference proteome</keyword>
<dbReference type="AlphaFoldDB" id="A0A2G5SE99"/>
<feature type="compositionally biased region" description="Basic and acidic residues" evidence="1">
    <location>
        <begin position="330"/>
        <end position="351"/>
    </location>
</feature>
<feature type="domain" description="SPK" evidence="2">
    <location>
        <begin position="19"/>
        <end position="130"/>
    </location>
</feature>
<proteinExistence type="predicted"/>
<evidence type="ECO:0000259" key="2">
    <source>
        <dbReference type="SMART" id="SM00583"/>
    </source>
</evidence>
<feature type="compositionally biased region" description="Basic and acidic residues" evidence="1">
    <location>
        <begin position="410"/>
        <end position="430"/>
    </location>
</feature>
<dbReference type="EMBL" id="PDUG01000013">
    <property type="protein sequence ID" value="PIC13415.1"/>
    <property type="molecule type" value="Genomic_DNA"/>
</dbReference>